<dbReference type="Pfam" id="PF00111">
    <property type="entry name" value="Fer2"/>
    <property type="match status" value="1"/>
</dbReference>
<evidence type="ECO:0000259" key="1">
    <source>
        <dbReference type="PROSITE" id="PS51085"/>
    </source>
</evidence>
<protein>
    <submittedName>
        <fullName evidence="2">2Fe-2S iron-sulfur cluster-binding protein</fullName>
    </submittedName>
</protein>
<dbReference type="EMBL" id="CP157355">
    <property type="protein sequence ID" value="XBM01288.1"/>
    <property type="molecule type" value="Genomic_DNA"/>
</dbReference>
<accession>A0AAU7FC88</accession>
<dbReference type="InterPro" id="IPR001041">
    <property type="entry name" value="2Fe-2S_ferredoxin-type"/>
</dbReference>
<dbReference type="Gene3D" id="3.10.20.30">
    <property type="match status" value="1"/>
</dbReference>
<dbReference type="InterPro" id="IPR036010">
    <property type="entry name" value="2Fe-2S_ferredoxin-like_sf"/>
</dbReference>
<dbReference type="GO" id="GO:0051537">
    <property type="term" value="F:2 iron, 2 sulfur cluster binding"/>
    <property type="evidence" value="ECO:0007669"/>
    <property type="project" value="InterPro"/>
</dbReference>
<dbReference type="InterPro" id="IPR012675">
    <property type="entry name" value="Beta-grasp_dom_sf"/>
</dbReference>
<dbReference type="InterPro" id="IPR006058">
    <property type="entry name" value="2Fe2S_fd_BS"/>
</dbReference>
<dbReference type="AlphaFoldDB" id="A0AAU7FC88"/>
<name>A0AAU7FC88_9NEIS</name>
<reference evidence="2" key="1">
    <citation type="submission" date="2024-05" db="EMBL/GenBank/DDBJ databases">
        <authorList>
            <person name="Yang L."/>
            <person name="Pan L."/>
        </authorList>
    </citation>
    <scope>NUCLEOTIDE SEQUENCE</scope>
    <source>
        <strain evidence="2">FCG-7</strain>
    </source>
</reference>
<gene>
    <name evidence="2" type="ORF">ABHF33_03070</name>
</gene>
<dbReference type="SUPFAM" id="SSF54292">
    <property type="entry name" value="2Fe-2S ferredoxin-like"/>
    <property type="match status" value="1"/>
</dbReference>
<organism evidence="2">
    <name type="scientific">Chitinibacter mangrovi</name>
    <dbReference type="NCBI Taxonomy" id="3153927"/>
    <lineage>
        <taxon>Bacteria</taxon>
        <taxon>Pseudomonadati</taxon>
        <taxon>Pseudomonadota</taxon>
        <taxon>Betaproteobacteria</taxon>
        <taxon>Neisseriales</taxon>
        <taxon>Chitinibacteraceae</taxon>
        <taxon>Chitinibacter</taxon>
    </lineage>
</organism>
<dbReference type="PROSITE" id="PS00197">
    <property type="entry name" value="2FE2S_FER_1"/>
    <property type="match status" value="1"/>
</dbReference>
<dbReference type="PROSITE" id="PS51085">
    <property type="entry name" value="2FE2S_FER_2"/>
    <property type="match status" value="1"/>
</dbReference>
<evidence type="ECO:0000313" key="2">
    <source>
        <dbReference type="EMBL" id="XBM01288.1"/>
    </source>
</evidence>
<proteinExistence type="predicted"/>
<sequence length="117" mass="12956">MPIVTFIQSERADLAVEVAAGSLLIDAVRPLVREGKLALAWRCGQGTCGACQVYCEHAASRRWIEIGSKERNVLVRHARMPINMPLTIFDSPQQVRLACHYVIEDDLIVRLTGGISL</sequence>
<feature type="domain" description="2Fe-2S ferredoxin-type" evidence="1">
    <location>
        <begin position="2"/>
        <end position="115"/>
    </location>
</feature>
<dbReference type="KEGG" id="cmav:ABHF33_03070"/>
<dbReference type="RefSeq" id="WP_348945591.1">
    <property type="nucleotide sequence ID" value="NZ_CP157355.1"/>
</dbReference>